<sequence>MTPPDRVRVIGGSGAVVDGLHRWIDGHDPHVQAAVWLLLAHEVWPRRADFLRACVNRSPDGGWWIDFRAARTAFDNGAFDTGSSTELAVLDLAITLGTDRFRFRAMGPANARAVATAVAHAVGADR</sequence>
<organism evidence="1 2">
    <name type="scientific">Pseudonocardia petroleophila</name>
    <dbReference type="NCBI Taxonomy" id="37331"/>
    <lineage>
        <taxon>Bacteria</taxon>
        <taxon>Bacillati</taxon>
        <taxon>Actinomycetota</taxon>
        <taxon>Actinomycetes</taxon>
        <taxon>Pseudonocardiales</taxon>
        <taxon>Pseudonocardiaceae</taxon>
        <taxon>Pseudonocardia</taxon>
    </lineage>
</organism>
<keyword evidence="2" id="KW-1185">Reference proteome</keyword>
<dbReference type="EMBL" id="CP060131">
    <property type="protein sequence ID" value="QNG54235.1"/>
    <property type="molecule type" value="Genomic_DNA"/>
</dbReference>
<protein>
    <submittedName>
        <fullName evidence="1">Uncharacterized protein</fullName>
    </submittedName>
</protein>
<evidence type="ECO:0000313" key="2">
    <source>
        <dbReference type="Proteomes" id="UP000515728"/>
    </source>
</evidence>
<proteinExistence type="predicted"/>
<reference evidence="1 2" key="1">
    <citation type="submission" date="2020-08" db="EMBL/GenBank/DDBJ databases">
        <authorList>
            <person name="Mo P."/>
        </authorList>
    </citation>
    <scope>NUCLEOTIDE SEQUENCE [LARGE SCALE GENOMIC DNA]</scope>
    <source>
        <strain evidence="1 2">CGMCC 4.1532</strain>
    </source>
</reference>
<evidence type="ECO:0000313" key="1">
    <source>
        <dbReference type="EMBL" id="QNG54235.1"/>
    </source>
</evidence>
<accession>A0A7G7MN74</accession>
<dbReference type="RefSeq" id="WP_185721057.1">
    <property type="nucleotide sequence ID" value="NZ_BAAAWI010000001.1"/>
</dbReference>
<dbReference type="KEGG" id="ppel:H6H00_10245"/>
<dbReference type="AlphaFoldDB" id="A0A7G7MN74"/>
<name>A0A7G7MN74_9PSEU</name>
<dbReference type="Proteomes" id="UP000515728">
    <property type="component" value="Chromosome"/>
</dbReference>
<gene>
    <name evidence="1" type="ORF">H6H00_10245</name>
</gene>